<dbReference type="Gene3D" id="3.40.50.880">
    <property type="match status" value="1"/>
</dbReference>
<dbReference type="InterPro" id="IPR050325">
    <property type="entry name" value="Prot/Nucl_acid_deglycase"/>
</dbReference>
<accession>A0AAV7Y4K0</accession>
<name>A0AAV7Y4K0_9EUKA</name>
<comment type="caution">
    <text evidence="2">The sequence shown here is derived from an EMBL/GenBank/DDBJ whole genome shotgun (WGS) entry which is preliminary data.</text>
</comment>
<dbReference type="InterPro" id="IPR006287">
    <property type="entry name" value="DJ-1"/>
</dbReference>
<dbReference type="PANTHER" id="PTHR48094">
    <property type="entry name" value="PROTEIN/NUCLEIC ACID DEGLYCASE DJ-1-RELATED"/>
    <property type="match status" value="1"/>
</dbReference>
<dbReference type="GO" id="GO:0005737">
    <property type="term" value="C:cytoplasm"/>
    <property type="evidence" value="ECO:0007669"/>
    <property type="project" value="TreeGrafter"/>
</dbReference>
<dbReference type="PANTHER" id="PTHR48094:SF12">
    <property type="entry name" value="PARKINSON DISEASE PROTEIN 7 HOMOLOG"/>
    <property type="match status" value="1"/>
</dbReference>
<dbReference type="AlphaFoldDB" id="A0AAV7Y4K0"/>
<feature type="domain" description="DJ-1/PfpI" evidence="1">
    <location>
        <begin position="3"/>
        <end position="170"/>
    </location>
</feature>
<sequence>MSKKAFILLAEGFEDVEAITPLDVLNRAGLDVKTVSITESHEVVSSSKMTYKAHLLLKDVLEEEIQLLVIPGGMPGTTNIASSEMCVDYIKAIHKKGILIAAICAAPGYVLAEACGLLKGVKACGYPGTDTKIKENGGIPLEEPVVVDKNFITSRSPGTAMRFAYTIVKEFVSEEKANELKGSMLMNL</sequence>
<organism evidence="2 3">
    <name type="scientific">Anaeramoeba flamelloides</name>
    <dbReference type="NCBI Taxonomy" id="1746091"/>
    <lineage>
        <taxon>Eukaryota</taxon>
        <taxon>Metamonada</taxon>
        <taxon>Anaeramoebidae</taxon>
        <taxon>Anaeramoeba</taxon>
    </lineage>
</organism>
<gene>
    <name evidence="2" type="ORF">M0812_30122</name>
</gene>
<evidence type="ECO:0000313" key="2">
    <source>
        <dbReference type="EMBL" id="KAJ3423589.1"/>
    </source>
</evidence>
<dbReference type="Proteomes" id="UP001146793">
    <property type="component" value="Unassembled WGS sequence"/>
</dbReference>
<dbReference type="InterPro" id="IPR002818">
    <property type="entry name" value="DJ-1/PfpI"/>
</dbReference>
<proteinExistence type="predicted"/>
<dbReference type="Pfam" id="PF01965">
    <property type="entry name" value="DJ-1_PfpI"/>
    <property type="match status" value="1"/>
</dbReference>
<evidence type="ECO:0000313" key="3">
    <source>
        <dbReference type="Proteomes" id="UP001146793"/>
    </source>
</evidence>
<dbReference type="CDD" id="cd03135">
    <property type="entry name" value="GATase1_DJ-1"/>
    <property type="match status" value="1"/>
</dbReference>
<dbReference type="InterPro" id="IPR029062">
    <property type="entry name" value="Class_I_gatase-like"/>
</dbReference>
<reference evidence="2" key="1">
    <citation type="submission" date="2022-08" db="EMBL/GenBank/DDBJ databases">
        <title>Novel sulphate-reducing endosymbionts in the free-living metamonad Anaeramoeba.</title>
        <authorList>
            <person name="Jerlstrom-Hultqvist J."/>
            <person name="Cepicka I."/>
            <person name="Gallot-Lavallee L."/>
            <person name="Salas-Leiva D."/>
            <person name="Curtis B.A."/>
            <person name="Zahonova K."/>
            <person name="Pipaliya S."/>
            <person name="Dacks J."/>
            <person name="Roger A.J."/>
        </authorList>
    </citation>
    <scope>NUCLEOTIDE SEQUENCE</scope>
    <source>
        <strain evidence="2">Busselton2</strain>
    </source>
</reference>
<evidence type="ECO:0000259" key="1">
    <source>
        <dbReference type="Pfam" id="PF01965"/>
    </source>
</evidence>
<dbReference type="NCBIfam" id="TIGR01383">
    <property type="entry name" value="not_thiJ"/>
    <property type="match status" value="1"/>
</dbReference>
<dbReference type="SUPFAM" id="SSF52317">
    <property type="entry name" value="Class I glutamine amidotransferase-like"/>
    <property type="match status" value="1"/>
</dbReference>
<protein>
    <submittedName>
        <fullName evidence="2">Protein/nucleic acid deglycase dj-1</fullName>
    </submittedName>
</protein>
<dbReference type="EMBL" id="JANTQA010000076">
    <property type="protein sequence ID" value="KAJ3423589.1"/>
    <property type="molecule type" value="Genomic_DNA"/>
</dbReference>